<evidence type="ECO:0000313" key="14">
    <source>
        <dbReference type="Proteomes" id="UP000251002"/>
    </source>
</evidence>
<evidence type="ECO:0000256" key="5">
    <source>
        <dbReference type="ARBA" id="ARBA00022977"/>
    </source>
</evidence>
<comment type="catalytic activity">
    <reaction evidence="6 9 10">
        <text>4-methyl-5-(2-phosphooxyethyl)-thiazole + 4-amino-2-methyl-5-(diphosphooxymethyl)pyrimidine + H(+) = thiamine phosphate + diphosphate</text>
        <dbReference type="Rhea" id="RHEA:22328"/>
        <dbReference type="ChEBI" id="CHEBI:15378"/>
        <dbReference type="ChEBI" id="CHEBI:33019"/>
        <dbReference type="ChEBI" id="CHEBI:37575"/>
        <dbReference type="ChEBI" id="CHEBI:57841"/>
        <dbReference type="ChEBI" id="CHEBI:58296"/>
        <dbReference type="EC" id="2.5.1.3"/>
    </reaction>
</comment>
<comment type="similarity">
    <text evidence="9 10">Belongs to the thiamine-phosphate synthase family.</text>
</comment>
<feature type="binding site" evidence="9">
    <location>
        <position position="75"/>
    </location>
    <ligand>
        <name>4-amino-2-methyl-5-(diphosphooxymethyl)pyrimidine</name>
        <dbReference type="ChEBI" id="CHEBI:57841"/>
    </ligand>
</feature>
<dbReference type="PANTHER" id="PTHR20857:SF15">
    <property type="entry name" value="THIAMINE-PHOSPHATE SYNTHASE"/>
    <property type="match status" value="1"/>
</dbReference>
<dbReference type="Gene3D" id="3.20.20.70">
    <property type="entry name" value="Aldolase class I"/>
    <property type="match status" value="1"/>
</dbReference>
<evidence type="ECO:0000256" key="11">
    <source>
        <dbReference type="RuleBase" id="RU004253"/>
    </source>
</evidence>
<dbReference type="EMBL" id="QLZR01000001">
    <property type="protein sequence ID" value="RAZ81498.1"/>
    <property type="molecule type" value="Genomic_DNA"/>
</dbReference>
<feature type="domain" description="Thiamine phosphate synthase/TenI" evidence="12">
    <location>
        <begin position="10"/>
        <end position="195"/>
    </location>
</feature>
<gene>
    <name evidence="9" type="primary">thiE</name>
    <name evidence="13" type="ORF">DP120_04285</name>
</gene>
<keyword evidence="5 9" id="KW-0784">Thiamine biosynthesis</keyword>
<dbReference type="InterPro" id="IPR036206">
    <property type="entry name" value="ThiamineP_synth_sf"/>
</dbReference>
<evidence type="ECO:0000256" key="1">
    <source>
        <dbReference type="ARBA" id="ARBA00005165"/>
    </source>
</evidence>
<feature type="binding site" evidence="9">
    <location>
        <begin position="40"/>
        <end position="44"/>
    </location>
    <ligand>
        <name>4-amino-2-methyl-5-(diphosphooxymethyl)pyrimidine</name>
        <dbReference type="ChEBI" id="CHEBI:57841"/>
    </ligand>
</feature>
<evidence type="ECO:0000256" key="8">
    <source>
        <dbReference type="ARBA" id="ARBA00047883"/>
    </source>
</evidence>
<comment type="function">
    <text evidence="9">Condenses 4-methyl-5-(beta-hydroxyethyl)thiazole monophosphate (THZ-P) and 2-methyl-4-amino-5-hydroxymethyl pyrimidine pyrophosphate (HMP-PP) to form thiamine monophosphate (TMP).</text>
</comment>
<dbReference type="Proteomes" id="UP000251002">
    <property type="component" value="Unassembled WGS sequence"/>
</dbReference>
<dbReference type="PANTHER" id="PTHR20857">
    <property type="entry name" value="THIAMINE-PHOSPHATE PYROPHOSPHORYLASE"/>
    <property type="match status" value="1"/>
</dbReference>
<dbReference type="GO" id="GO:0004789">
    <property type="term" value="F:thiamine-phosphate diphosphorylase activity"/>
    <property type="evidence" value="ECO:0007669"/>
    <property type="project" value="UniProtKB-UniRule"/>
</dbReference>
<dbReference type="UniPathway" id="UPA00060">
    <property type="reaction ID" value="UER00141"/>
</dbReference>
<dbReference type="Pfam" id="PF02581">
    <property type="entry name" value="TMP-TENI"/>
    <property type="match status" value="1"/>
</dbReference>
<dbReference type="FunFam" id="3.20.20.70:FF:000096">
    <property type="entry name" value="Thiamine-phosphate synthase"/>
    <property type="match status" value="1"/>
</dbReference>
<feature type="binding site" evidence="9">
    <location>
        <position position="76"/>
    </location>
    <ligand>
        <name>Mg(2+)</name>
        <dbReference type="ChEBI" id="CHEBI:18420"/>
    </ligand>
</feature>
<evidence type="ECO:0000256" key="4">
    <source>
        <dbReference type="ARBA" id="ARBA00022842"/>
    </source>
</evidence>
<evidence type="ECO:0000256" key="7">
    <source>
        <dbReference type="ARBA" id="ARBA00047851"/>
    </source>
</evidence>
<protein>
    <recommendedName>
        <fullName evidence="9">Thiamine-phosphate synthase</fullName>
        <shortName evidence="9">TP synthase</shortName>
        <shortName evidence="9">TPS</shortName>
        <ecNumber evidence="9">2.5.1.3</ecNumber>
    </recommendedName>
    <alternativeName>
        <fullName evidence="9">Thiamine-phosphate pyrophosphorylase</fullName>
        <shortName evidence="9">TMP pyrophosphorylase</shortName>
        <shortName evidence="9">TMP-PPase</shortName>
    </alternativeName>
</protein>
<evidence type="ECO:0000256" key="2">
    <source>
        <dbReference type="ARBA" id="ARBA00022679"/>
    </source>
</evidence>
<dbReference type="NCBIfam" id="TIGR00693">
    <property type="entry name" value="thiE"/>
    <property type="match status" value="1"/>
</dbReference>
<dbReference type="AlphaFoldDB" id="A0A365L7X3"/>
<proteinExistence type="inferred from homology"/>
<keyword evidence="3 9" id="KW-0479">Metal-binding</keyword>
<dbReference type="CDD" id="cd00564">
    <property type="entry name" value="TMP_TenI"/>
    <property type="match status" value="1"/>
</dbReference>
<dbReference type="HAMAP" id="MF_00097">
    <property type="entry name" value="TMP_synthase"/>
    <property type="match status" value="1"/>
</dbReference>
<comment type="pathway">
    <text evidence="1 9 11">Cofactor biosynthesis; thiamine diphosphate biosynthesis; thiamine phosphate from 4-amino-2-methyl-5-diphosphomethylpyrimidine and 4-methyl-5-(2-phosphoethyl)-thiazole: step 1/1.</text>
</comment>
<dbReference type="GO" id="GO:0009228">
    <property type="term" value="P:thiamine biosynthetic process"/>
    <property type="evidence" value="ECO:0007669"/>
    <property type="project" value="UniProtKB-KW"/>
</dbReference>
<evidence type="ECO:0000256" key="6">
    <source>
        <dbReference type="ARBA" id="ARBA00047334"/>
    </source>
</evidence>
<evidence type="ECO:0000313" key="13">
    <source>
        <dbReference type="EMBL" id="RAZ81498.1"/>
    </source>
</evidence>
<feature type="binding site" evidence="9">
    <location>
        <position position="95"/>
    </location>
    <ligand>
        <name>Mg(2+)</name>
        <dbReference type="ChEBI" id="CHEBI:18420"/>
    </ligand>
</feature>
<reference evidence="13 14" key="1">
    <citation type="submission" date="2018-06" db="EMBL/GenBank/DDBJ databases">
        <title>The draft genome sequences of strains SCU63 and S1.</title>
        <authorList>
            <person name="Gan L."/>
        </authorList>
    </citation>
    <scope>NUCLEOTIDE SEQUENCE [LARGE SCALE GENOMIC DNA]</scope>
    <source>
        <strain evidence="13 14">SCU63</strain>
    </source>
</reference>
<accession>A0A365L7X3</accession>
<evidence type="ECO:0000256" key="9">
    <source>
        <dbReference type="HAMAP-Rule" id="MF_00097"/>
    </source>
</evidence>
<dbReference type="InterPro" id="IPR034291">
    <property type="entry name" value="TMP_synthase"/>
</dbReference>
<dbReference type="EC" id="2.5.1.3" evidence="9"/>
<evidence type="ECO:0000256" key="10">
    <source>
        <dbReference type="RuleBase" id="RU003826"/>
    </source>
</evidence>
<keyword evidence="14" id="KW-1185">Reference proteome</keyword>
<feature type="binding site" evidence="9">
    <location>
        <position position="143"/>
    </location>
    <ligand>
        <name>4-amino-2-methyl-5-(diphosphooxymethyl)pyrimidine</name>
        <dbReference type="ChEBI" id="CHEBI:57841"/>
    </ligand>
</feature>
<comment type="cofactor">
    <cofactor evidence="9">
        <name>Mg(2+)</name>
        <dbReference type="ChEBI" id="CHEBI:18420"/>
    </cofactor>
    <text evidence="9">Binds 1 Mg(2+) ion per subunit.</text>
</comment>
<comment type="catalytic activity">
    <reaction evidence="8 9 10">
        <text>2-[(2R,5Z)-2-carboxy-4-methylthiazol-5(2H)-ylidene]ethyl phosphate + 4-amino-2-methyl-5-(diphosphooxymethyl)pyrimidine + 2 H(+) = thiamine phosphate + CO2 + diphosphate</text>
        <dbReference type="Rhea" id="RHEA:47844"/>
        <dbReference type="ChEBI" id="CHEBI:15378"/>
        <dbReference type="ChEBI" id="CHEBI:16526"/>
        <dbReference type="ChEBI" id="CHEBI:33019"/>
        <dbReference type="ChEBI" id="CHEBI:37575"/>
        <dbReference type="ChEBI" id="CHEBI:57841"/>
        <dbReference type="ChEBI" id="CHEBI:62899"/>
        <dbReference type="EC" id="2.5.1.3"/>
    </reaction>
</comment>
<feature type="binding site" evidence="9">
    <location>
        <position position="114"/>
    </location>
    <ligand>
        <name>4-amino-2-methyl-5-(diphosphooxymethyl)pyrimidine</name>
        <dbReference type="ChEBI" id="CHEBI:57841"/>
    </ligand>
</feature>
<keyword evidence="4 9" id="KW-0460">Magnesium</keyword>
<dbReference type="SUPFAM" id="SSF51391">
    <property type="entry name" value="Thiamin phosphate synthase"/>
    <property type="match status" value="1"/>
</dbReference>
<dbReference type="InterPro" id="IPR022998">
    <property type="entry name" value="ThiamineP_synth_TenI"/>
</dbReference>
<dbReference type="InterPro" id="IPR013785">
    <property type="entry name" value="Aldolase_TIM"/>
</dbReference>
<name>A0A365L7X3_9BACL</name>
<dbReference type="GO" id="GO:0000287">
    <property type="term" value="F:magnesium ion binding"/>
    <property type="evidence" value="ECO:0007669"/>
    <property type="project" value="UniProtKB-UniRule"/>
</dbReference>
<comment type="catalytic activity">
    <reaction evidence="7 9 10">
        <text>2-(2-carboxy-4-methylthiazol-5-yl)ethyl phosphate + 4-amino-2-methyl-5-(diphosphooxymethyl)pyrimidine + 2 H(+) = thiamine phosphate + CO2 + diphosphate</text>
        <dbReference type="Rhea" id="RHEA:47848"/>
        <dbReference type="ChEBI" id="CHEBI:15378"/>
        <dbReference type="ChEBI" id="CHEBI:16526"/>
        <dbReference type="ChEBI" id="CHEBI:33019"/>
        <dbReference type="ChEBI" id="CHEBI:37575"/>
        <dbReference type="ChEBI" id="CHEBI:57841"/>
        <dbReference type="ChEBI" id="CHEBI:62890"/>
        <dbReference type="EC" id="2.5.1.3"/>
    </reaction>
</comment>
<evidence type="ECO:0000256" key="3">
    <source>
        <dbReference type="ARBA" id="ARBA00022723"/>
    </source>
</evidence>
<sequence>MCNLFNKPSVYFIMGTQNASGKDPLKVLEEALKGGITHFQLREKGTGALRGQNLVEFAEKCQELCTQYQIPFLINDDVDLALAVGADGIHIGQEDMDCGQVRALIGKEKMLGVSVHSLEEARIAIDAGADYLGMGPVYGTRSKADAKRPAGTVGIEEVIGQFPHIPVFGIGGITPQNAPAVWQAGASGVAVISALSGADDIALQIAHFKNSYKGVLI</sequence>
<keyword evidence="2 9" id="KW-0808">Transferase</keyword>
<organism evidence="13 14">
    <name type="scientific">Planococcus halotolerans</name>
    <dbReference type="NCBI Taxonomy" id="2233542"/>
    <lineage>
        <taxon>Bacteria</taxon>
        <taxon>Bacillati</taxon>
        <taxon>Bacillota</taxon>
        <taxon>Bacilli</taxon>
        <taxon>Bacillales</taxon>
        <taxon>Caryophanaceae</taxon>
        <taxon>Planococcus</taxon>
    </lineage>
</organism>
<dbReference type="GO" id="GO:0009229">
    <property type="term" value="P:thiamine diphosphate biosynthetic process"/>
    <property type="evidence" value="ECO:0007669"/>
    <property type="project" value="UniProtKB-UniRule"/>
</dbReference>
<feature type="binding site" evidence="9">
    <location>
        <begin position="140"/>
        <end position="142"/>
    </location>
    <ligand>
        <name>2-[(2R,5Z)-2-carboxy-4-methylthiazol-5(2H)-ylidene]ethyl phosphate</name>
        <dbReference type="ChEBI" id="CHEBI:62899"/>
    </ligand>
</feature>
<evidence type="ECO:0000259" key="12">
    <source>
        <dbReference type="Pfam" id="PF02581"/>
    </source>
</evidence>
<feature type="binding site" evidence="9">
    <location>
        <begin position="192"/>
        <end position="193"/>
    </location>
    <ligand>
        <name>2-[(2R,5Z)-2-carboxy-4-methylthiazol-5(2H)-ylidene]ethyl phosphate</name>
        <dbReference type="ChEBI" id="CHEBI:62899"/>
    </ligand>
</feature>
<dbReference type="GO" id="GO:0005737">
    <property type="term" value="C:cytoplasm"/>
    <property type="evidence" value="ECO:0007669"/>
    <property type="project" value="TreeGrafter"/>
</dbReference>
<feature type="binding site" evidence="9">
    <location>
        <position position="172"/>
    </location>
    <ligand>
        <name>2-[(2R,5Z)-2-carboxy-4-methylthiazol-5(2H)-ylidene]ethyl phosphate</name>
        <dbReference type="ChEBI" id="CHEBI:62899"/>
    </ligand>
</feature>
<comment type="caution">
    <text evidence="13">The sequence shown here is derived from an EMBL/GenBank/DDBJ whole genome shotgun (WGS) entry which is preliminary data.</text>
</comment>